<dbReference type="PROSITE" id="PS50110">
    <property type="entry name" value="RESPONSE_REGULATORY"/>
    <property type="match status" value="1"/>
</dbReference>
<evidence type="ECO:0000256" key="1">
    <source>
        <dbReference type="ARBA" id="ARBA00022741"/>
    </source>
</evidence>
<dbReference type="GO" id="GO:0000160">
    <property type="term" value="P:phosphorelay signal transduction system"/>
    <property type="evidence" value="ECO:0007669"/>
    <property type="project" value="InterPro"/>
</dbReference>
<dbReference type="SUPFAM" id="SSF52172">
    <property type="entry name" value="CheY-like"/>
    <property type="match status" value="1"/>
</dbReference>
<organism evidence="6 7">
    <name type="scientific">Candidatus Saganbacteria bacterium CG08_land_8_20_14_0_20_45_16</name>
    <dbReference type="NCBI Taxonomy" id="2014293"/>
    <lineage>
        <taxon>Bacteria</taxon>
        <taxon>Bacillati</taxon>
        <taxon>Saganbacteria</taxon>
    </lineage>
</organism>
<dbReference type="Pfam" id="PF00072">
    <property type="entry name" value="Response_reg"/>
    <property type="match status" value="1"/>
</dbReference>
<dbReference type="InterPro" id="IPR058031">
    <property type="entry name" value="AAA_lid_NorR"/>
</dbReference>
<protein>
    <recommendedName>
        <fullName evidence="8">Sigma-54-dependent Fis family transcriptional regulator</fullName>
    </recommendedName>
</protein>
<dbReference type="InterPro" id="IPR027417">
    <property type="entry name" value="P-loop_NTPase"/>
</dbReference>
<dbReference type="Pfam" id="PF25601">
    <property type="entry name" value="AAA_lid_14"/>
    <property type="match status" value="1"/>
</dbReference>
<evidence type="ECO:0000313" key="7">
    <source>
        <dbReference type="Proteomes" id="UP000231343"/>
    </source>
</evidence>
<evidence type="ECO:0008006" key="8">
    <source>
        <dbReference type="Google" id="ProtNLM"/>
    </source>
</evidence>
<dbReference type="InterPro" id="IPR001789">
    <property type="entry name" value="Sig_transdc_resp-reg_receiver"/>
</dbReference>
<keyword evidence="3" id="KW-0597">Phosphoprotein</keyword>
<proteinExistence type="predicted"/>
<feature type="domain" description="Response regulatory" evidence="5">
    <location>
        <begin position="3"/>
        <end position="113"/>
    </location>
</feature>
<dbReference type="GO" id="GO:0005524">
    <property type="term" value="F:ATP binding"/>
    <property type="evidence" value="ECO:0007669"/>
    <property type="project" value="UniProtKB-KW"/>
</dbReference>
<evidence type="ECO:0000259" key="4">
    <source>
        <dbReference type="PROSITE" id="PS50045"/>
    </source>
</evidence>
<dbReference type="PANTHER" id="PTHR32071">
    <property type="entry name" value="TRANSCRIPTIONAL REGULATORY PROTEIN"/>
    <property type="match status" value="1"/>
</dbReference>
<evidence type="ECO:0000259" key="5">
    <source>
        <dbReference type="PROSITE" id="PS50110"/>
    </source>
</evidence>
<dbReference type="Pfam" id="PF00158">
    <property type="entry name" value="Sigma54_activat"/>
    <property type="match status" value="1"/>
</dbReference>
<dbReference type="SMART" id="SM00448">
    <property type="entry name" value="REC"/>
    <property type="match status" value="1"/>
</dbReference>
<dbReference type="Gene3D" id="3.40.50.2300">
    <property type="match status" value="1"/>
</dbReference>
<evidence type="ECO:0000313" key="6">
    <source>
        <dbReference type="EMBL" id="PIS30915.1"/>
    </source>
</evidence>
<dbReference type="SUPFAM" id="SSF52540">
    <property type="entry name" value="P-loop containing nucleoside triphosphate hydrolases"/>
    <property type="match status" value="1"/>
</dbReference>
<accession>A0A2H0Y0E4</accession>
<dbReference type="AlphaFoldDB" id="A0A2H0Y0E4"/>
<comment type="caution">
    <text evidence="6">The sequence shown here is derived from an EMBL/GenBank/DDBJ whole genome shotgun (WGS) entry which is preliminary data.</text>
</comment>
<dbReference type="Gene3D" id="1.10.8.60">
    <property type="match status" value="1"/>
</dbReference>
<sequence>MKKILLITDEPKLEAKVTEALAGWTIIALPDAARATAWLKQEPLPNLIIIDFELKSEDGLAVFKKLLPPVKVIMLAASGSIPLAVSAAKLGVSEFLRKPFDAKELKQIVEKCCVSSEVTLKGREKYPWLSGQSPVLVRFFEQLASLLIEDKPVLLISERGVPKGEVAEFIHFNSRQQARRFVRINLTAFNQEPLVGALLTTLQELTYLPSATTLQALPERCGTLYLEGFDLVDPVIRETIANFFVGRQDRLDRSIRWLVGVGSPTIFQPTELANFSLLTIPPLRERLADLPAILSAYLKPACLNYKKAVTKIDLDLLAFLSIYDYPGNYQELADLVAGLVLAANSQVIGLAQLPLSFNDLCRTAVKQALKDKYPLVQAQRGFEQQLTKILLQKTGQDTGPVARYLDISKIALCERLEDLFD</sequence>
<dbReference type="InterPro" id="IPR002078">
    <property type="entry name" value="Sigma_54_int"/>
</dbReference>
<gene>
    <name evidence="6" type="ORF">COT42_02170</name>
</gene>
<dbReference type="GO" id="GO:0006355">
    <property type="term" value="P:regulation of DNA-templated transcription"/>
    <property type="evidence" value="ECO:0007669"/>
    <property type="project" value="InterPro"/>
</dbReference>
<reference evidence="6 7" key="1">
    <citation type="submission" date="2017-09" db="EMBL/GenBank/DDBJ databases">
        <title>Depth-based differentiation of microbial function through sediment-hosted aquifers and enrichment of novel symbionts in the deep terrestrial subsurface.</title>
        <authorList>
            <person name="Probst A.J."/>
            <person name="Ladd B."/>
            <person name="Jarett J.K."/>
            <person name="Geller-Mcgrath D.E."/>
            <person name="Sieber C.M."/>
            <person name="Emerson J.B."/>
            <person name="Anantharaman K."/>
            <person name="Thomas B.C."/>
            <person name="Malmstrom R."/>
            <person name="Stieglmeier M."/>
            <person name="Klingl A."/>
            <person name="Woyke T."/>
            <person name="Ryan C.M."/>
            <person name="Banfield J.F."/>
        </authorList>
    </citation>
    <scope>NUCLEOTIDE SEQUENCE [LARGE SCALE GENOMIC DNA]</scope>
    <source>
        <strain evidence="6">CG08_land_8_20_14_0_20_45_16</strain>
    </source>
</reference>
<dbReference type="EMBL" id="PEYM01000044">
    <property type="protein sequence ID" value="PIS30915.1"/>
    <property type="molecule type" value="Genomic_DNA"/>
</dbReference>
<evidence type="ECO:0000256" key="2">
    <source>
        <dbReference type="ARBA" id="ARBA00022840"/>
    </source>
</evidence>
<dbReference type="PROSITE" id="PS50045">
    <property type="entry name" value="SIGMA54_INTERACT_4"/>
    <property type="match status" value="1"/>
</dbReference>
<evidence type="ECO:0000256" key="3">
    <source>
        <dbReference type="PROSITE-ProRule" id="PRU00169"/>
    </source>
</evidence>
<feature type="domain" description="Sigma-54 factor interaction" evidence="4">
    <location>
        <begin position="129"/>
        <end position="341"/>
    </location>
</feature>
<dbReference type="Gene3D" id="3.40.50.300">
    <property type="entry name" value="P-loop containing nucleotide triphosphate hydrolases"/>
    <property type="match status" value="1"/>
</dbReference>
<feature type="modified residue" description="4-aspartylphosphate" evidence="3">
    <location>
        <position position="51"/>
    </location>
</feature>
<keyword evidence="1" id="KW-0547">Nucleotide-binding</keyword>
<name>A0A2H0Y0E4_UNCSA</name>
<dbReference type="InterPro" id="IPR011006">
    <property type="entry name" value="CheY-like_superfamily"/>
</dbReference>
<keyword evidence="2" id="KW-0067">ATP-binding</keyword>
<dbReference type="Proteomes" id="UP000231343">
    <property type="component" value="Unassembled WGS sequence"/>
</dbReference>